<dbReference type="InterPro" id="IPR021133">
    <property type="entry name" value="HEAT_type_2"/>
</dbReference>
<protein>
    <submittedName>
        <fullName evidence="4">HEAT repeat domain-containing protein</fullName>
    </submittedName>
</protein>
<dbReference type="InterPro" id="IPR011989">
    <property type="entry name" value="ARM-like"/>
</dbReference>
<evidence type="ECO:0000256" key="2">
    <source>
        <dbReference type="ARBA" id="ARBA00022738"/>
    </source>
</evidence>
<evidence type="ECO:0000256" key="3">
    <source>
        <dbReference type="ARBA" id="ARBA00045876"/>
    </source>
</evidence>
<dbReference type="InterPro" id="IPR004155">
    <property type="entry name" value="PBS_lyase_HEAT"/>
</dbReference>
<dbReference type="SUPFAM" id="SSF48371">
    <property type="entry name" value="ARM repeat"/>
    <property type="match status" value="1"/>
</dbReference>
<dbReference type="PANTHER" id="PTHR12697">
    <property type="entry name" value="PBS LYASE HEAT-LIKE PROTEIN"/>
    <property type="match status" value="1"/>
</dbReference>
<reference evidence="4" key="1">
    <citation type="submission" date="2019-11" db="EMBL/GenBank/DDBJ databases">
        <title>Genomic insights into an expanded diversity of filamentous marine cyanobacteria reveals the extraordinary biosynthetic potential of Moorea and Okeania.</title>
        <authorList>
            <person name="Ferreira Leao T."/>
            <person name="Wang M."/>
            <person name="Moss N."/>
            <person name="Da Silva R."/>
            <person name="Sanders J."/>
            <person name="Nurk S."/>
            <person name="Gurevich A."/>
            <person name="Humphrey G."/>
            <person name="Reher R."/>
            <person name="Zhu Q."/>
            <person name="Belda-Ferre P."/>
            <person name="Glukhov E."/>
            <person name="Rex R."/>
            <person name="Dorrestein P.C."/>
            <person name="Knight R."/>
            <person name="Pevzner P."/>
            <person name="Gerwick W.H."/>
            <person name="Gerwick L."/>
        </authorList>
    </citation>
    <scope>NUCLEOTIDE SEQUENCE</scope>
    <source>
        <strain evidence="4">SIO1C4</strain>
    </source>
</reference>
<accession>A0A6B3NJZ9</accession>
<dbReference type="PROSITE" id="PS50077">
    <property type="entry name" value="HEAT_REPEAT"/>
    <property type="match status" value="1"/>
</dbReference>
<dbReference type="InterPro" id="IPR016024">
    <property type="entry name" value="ARM-type_fold"/>
</dbReference>
<dbReference type="GO" id="GO:0016491">
    <property type="term" value="F:oxidoreductase activity"/>
    <property type="evidence" value="ECO:0007669"/>
    <property type="project" value="TreeGrafter"/>
</dbReference>
<sequence length="170" mass="17972">EAAVPALLEIIASPQHPESTKGHAAWALAFIGAEAKDYLYNAIASDSNDVRCAAVGAIASLVQEQGDEHAFKILISSLSDTAPAVRAEAAAALGKLDQLSAVPELILCLRDTNSEVRKTVALALMKLGDSMAIEHLQAALDKETEAAVGQVIKLAISQLEKKLDEDDWES</sequence>
<name>A0A6B3NJZ9_9CYAN</name>
<dbReference type="AlphaFoldDB" id="A0A6B3NJZ9"/>
<dbReference type="PANTHER" id="PTHR12697:SF38">
    <property type="entry name" value="PBS LYASE HEAT DOMAIN PROTEIN REPEAT-CONTAINING PROTEIN"/>
    <property type="match status" value="1"/>
</dbReference>
<evidence type="ECO:0000313" key="4">
    <source>
        <dbReference type="EMBL" id="NER29931.1"/>
    </source>
</evidence>
<dbReference type="GO" id="GO:0030089">
    <property type="term" value="C:phycobilisome"/>
    <property type="evidence" value="ECO:0007669"/>
    <property type="project" value="UniProtKB-KW"/>
</dbReference>
<keyword evidence="1" id="KW-0042">Antenna complex</keyword>
<dbReference type="Gene3D" id="1.25.10.10">
    <property type="entry name" value="Leucine-rich Repeat Variant"/>
    <property type="match status" value="2"/>
</dbReference>
<feature type="non-terminal residue" evidence="4">
    <location>
        <position position="1"/>
    </location>
</feature>
<proteinExistence type="predicted"/>
<dbReference type="EMBL" id="JAAHFQ010000455">
    <property type="protein sequence ID" value="NER29931.1"/>
    <property type="molecule type" value="Genomic_DNA"/>
</dbReference>
<organism evidence="4">
    <name type="scientific">Symploca sp. SIO1C4</name>
    <dbReference type="NCBI Taxonomy" id="2607765"/>
    <lineage>
        <taxon>Bacteria</taxon>
        <taxon>Bacillati</taxon>
        <taxon>Cyanobacteriota</taxon>
        <taxon>Cyanophyceae</taxon>
        <taxon>Coleofasciculales</taxon>
        <taxon>Coleofasciculaceae</taxon>
        <taxon>Symploca</taxon>
    </lineage>
</organism>
<dbReference type="Pfam" id="PF13646">
    <property type="entry name" value="HEAT_2"/>
    <property type="match status" value="1"/>
</dbReference>
<evidence type="ECO:0000256" key="1">
    <source>
        <dbReference type="ARBA" id="ARBA00022549"/>
    </source>
</evidence>
<keyword evidence="2" id="KW-0605">Phycobilisome</keyword>
<dbReference type="SMART" id="SM00567">
    <property type="entry name" value="EZ_HEAT"/>
    <property type="match status" value="3"/>
</dbReference>
<comment type="caution">
    <text evidence="4">The sequence shown here is derived from an EMBL/GenBank/DDBJ whole genome shotgun (WGS) entry which is preliminary data.</text>
</comment>
<comment type="function">
    <text evidence="3">Catalyzes the hydroxylation of the N(6)-(4-aminobutyl)-L-lysine intermediate produced by deoxyhypusine synthase/DHPS on a critical lysine of the eukaryotic translation initiation factor 5A/eIF-5A. This is the second step of the post-translational modification of that lysine into an unusual amino acid residue named hypusine. Hypusination is unique to mature eIF-5A factor and is essential for its function.</text>
</comment>
<gene>
    <name evidence="4" type="ORF">F6J89_20505</name>
</gene>